<evidence type="ECO:0000259" key="7">
    <source>
        <dbReference type="Pfam" id="PF09349"/>
    </source>
</evidence>
<evidence type="ECO:0000256" key="3">
    <source>
        <dbReference type="ARBA" id="ARBA00012257"/>
    </source>
</evidence>
<dbReference type="eggNOG" id="COG3195">
    <property type="taxonomic scope" value="Bacteria"/>
</dbReference>
<evidence type="ECO:0000256" key="5">
    <source>
        <dbReference type="ARBA" id="ARBA00022793"/>
    </source>
</evidence>
<evidence type="ECO:0000256" key="6">
    <source>
        <dbReference type="ARBA" id="ARBA00023239"/>
    </source>
</evidence>
<keyword evidence="4" id="KW-0659">Purine metabolism</keyword>
<dbReference type="UniPathway" id="UPA00394">
    <property type="reaction ID" value="UER00652"/>
</dbReference>
<proteinExistence type="predicted"/>
<keyword evidence="5" id="KW-0210">Decarboxylase</keyword>
<dbReference type="EC" id="4.1.1.97" evidence="3"/>
<dbReference type="PANTHER" id="PTHR43466:SF1">
    <property type="entry name" value="2-OXO-4-HYDROXY-4-CARBOXY-5-UREIDOIMIDAZOLINE DECARBOXYLASE-RELATED"/>
    <property type="match status" value="1"/>
</dbReference>
<dbReference type="InterPro" id="IPR018020">
    <property type="entry name" value="OHCU_decarboxylase"/>
</dbReference>
<keyword evidence="6" id="KW-0456">Lyase</keyword>
<dbReference type="Pfam" id="PF09349">
    <property type="entry name" value="OHCU_decarbox"/>
    <property type="match status" value="1"/>
</dbReference>
<keyword evidence="9" id="KW-1185">Reference proteome</keyword>
<dbReference type="KEGG" id="rsb:RS694_15395"/>
<dbReference type="Proteomes" id="UP000186110">
    <property type="component" value="Chromosome"/>
</dbReference>
<dbReference type="EMBL" id="CP019239">
    <property type="protein sequence ID" value="APW43783.1"/>
    <property type="molecule type" value="Genomic_DNA"/>
</dbReference>
<evidence type="ECO:0000313" key="9">
    <source>
        <dbReference type="Proteomes" id="UP000186110"/>
    </source>
</evidence>
<comment type="catalytic activity">
    <reaction evidence="1">
        <text>5-hydroxy-2-oxo-4-ureido-2,5-dihydro-1H-imidazole-5-carboxylate + H(+) = (S)-allantoin + CO2</text>
        <dbReference type="Rhea" id="RHEA:26301"/>
        <dbReference type="ChEBI" id="CHEBI:15378"/>
        <dbReference type="ChEBI" id="CHEBI:15678"/>
        <dbReference type="ChEBI" id="CHEBI:16526"/>
        <dbReference type="ChEBI" id="CHEBI:58639"/>
        <dbReference type="EC" id="4.1.1.97"/>
    </reaction>
</comment>
<accession>A0A1P8KCN3</accession>
<dbReference type="InterPro" id="IPR017580">
    <property type="entry name" value="OHCU_decarboxylase-1"/>
</dbReference>
<dbReference type="GO" id="GO:0051997">
    <property type="term" value="F:2-oxo-4-hydroxy-4-carboxy-5-ureidoimidazoline decarboxylase activity"/>
    <property type="evidence" value="ECO:0007669"/>
    <property type="project" value="UniProtKB-EC"/>
</dbReference>
<sequence>MTTRSSLENLNTCTPAVFCATLADIWEHAPWVAHGVVGQRPFATVEALHTAMVGVVAGLDEPARVAFYAGHPELAGEDARRGTMTDASVAEQGTLSLARLDANEAEHWSALNRAYRTRFGFPFILCIRRHTRESALHAFEQRLAHDRATELAITLAEISAITRLRLDRLVSDASSTASHGESIPS</sequence>
<dbReference type="GO" id="GO:0000255">
    <property type="term" value="P:allantoin metabolic process"/>
    <property type="evidence" value="ECO:0007669"/>
    <property type="project" value="InterPro"/>
</dbReference>
<organism evidence="8 9">
    <name type="scientific">Rhodoferax saidenbachensis</name>
    <dbReference type="NCBI Taxonomy" id="1484693"/>
    <lineage>
        <taxon>Bacteria</taxon>
        <taxon>Pseudomonadati</taxon>
        <taxon>Pseudomonadota</taxon>
        <taxon>Betaproteobacteria</taxon>
        <taxon>Burkholderiales</taxon>
        <taxon>Comamonadaceae</taxon>
        <taxon>Rhodoferax</taxon>
    </lineage>
</organism>
<gene>
    <name evidence="8" type="ORF">RS694_15395</name>
</gene>
<evidence type="ECO:0000313" key="8">
    <source>
        <dbReference type="EMBL" id="APW43783.1"/>
    </source>
</evidence>
<dbReference type="AlphaFoldDB" id="A0A1P8KCN3"/>
<reference evidence="8 9" key="1">
    <citation type="submission" date="2017-01" db="EMBL/GenBank/DDBJ databases">
        <authorList>
            <person name="Mah S.A."/>
            <person name="Swanson W.J."/>
            <person name="Moy G.W."/>
            <person name="Vacquier V.D."/>
        </authorList>
    </citation>
    <scope>NUCLEOTIDE SEQUENCE [LARGE SCALE GENOMIC DNA]</scope>
    <source>
        <strain evidence="8 9">DSM 22694</strain>
    </source>
</reference>
<evidence type="ECO:0000256" key="2">
    <source>
        <dbReference type="ARBA" id="ARBA00004754"/>
    </source>
</evidence>
<name>A0A1P8KCN3_9BURK</name>
<dbReference type="Gene3D" id="1.10.3330.10">
    <property type="entry name" value="Oxo-4-hydroxy-4-carboxy-5-ureidoimidazoline decarboxylase"/>
    <property type="match status" value="1"/>
</dbReference>
<dbReference type="InterPro" id="IPR036778">
    <property type="entry name" value="OHCU_decarboxylase_sf"/>
</dbReference>
<comment type="pathway">
    <text evidence="2">Purine metabolism; urate degradation; (S)-allantoin from urate: step 3/3.</text>
</comment>
<dbReference type="NCBIfam" id="TIGR03164">
    <property type="entry name" value="UHCUDC"/>
    <property type="match status" value="1"/>
</dbReference>
<dbReference type="STRING" id="1484693.RS694_15395"/>
<protein>
    <recommendedName>
        <fullName evidence="3">2-oxo-4-hydroxy-4-carboxy-5-ureidoimidazoline decarboxylase</fullName>
        <ecNumber evidence="3">4.1.1.97</ecNumber>
    </recommendedName>
</protein>
<dbReference type="SUPFAM" id="SSF158694">
    <property type="entry name" value="UraD-Like"/>
    <property type="match status" value="1"/>
</dbReference>
<dbReference type="RefSeq" id="WP_076069791.1">
    <property type="nucleotide sequence ID" value="NZ_CP019239.1"/>
</dbReference>
<evidence type="ECO:0000256" key="1">
    <source>
        <dbReference type="ARBA" id="ARBA00001163"/>
    </source>
</evidence>
<dbReference type="GO" id="GO:0006144">
    <property type="term" value="P:purine nucleobase metabolic process"/>
    <property type="evidence" value="ECO:0007669"/>
    <property type="project" value="UniProtKB-KW"/>
</dbReference>
<evidence type="ECO:0000256" key="4">
    <source>
        <dbReference type="ARBA" id="ARBA00022631"/>
    </source>
</evidence>
<dbReference type="PANTHER" id="PTHR43466">
    <property type="entry name" value="2-OXO-4-HYDROXY-4-CARBOXY-5-UREIDOIMIDAZOLINE DECARBOXYLASE-RELATED"/>
    <property type="match status" value="1"/>
</dbReference>
<feature type="domain" description="Oxo-4-hydroxy-4-carboxy-5-ureidoimidazoline decarboxylase" evidence="7">
    <location>
        <begin position="11"/>
        <end position="167"/>
    </location>
</feature>
<dbReference type="GO" id="GO:0019628">
    <property type="term" value="P:urate catabolic process"/>
    <property type="evidence" value="ECO:0007669"/>
    <property type="project" value="UniProtKB-UniPathway"/>
</dbReference>